<dbReference type="GO" id="GO:0003677">
    <property type="term" value="F:DNA binding"/>
    <property type="evidence" value="ECO:0007669"/>
    <property type="project" value="InterPro"/>
</dbReference>
<dbReference type="GO" id="GO:0006351">
    <property type="term" value="P:DNA-templated transcription"/>
    <property type="evidence" value="ECO:0007669"/>
    <property type="project" value="InterPro"/>
</dbReference>
<keyword evidence="7" id="KW-1185">Reference proteome</keyword>
<proteinExistence type="predicted"/>
<reference evidence="7" key="1">
    <citation type="submission" date="2019-06" db="EMBL/GenBank/DDBJ databases">
        <title>Draft genome sequence of the griseofulvin-producing fungus Xylaria cubensis strain G536.</title>
        <authorList>
            <person name="Mead M.E."/>
            <person name="Raja H.A."/>
            <person name="Steenwyk J.L."/>
            <person name="Knowles S.L."/>
            <person name="Oberlies N.H."/>
            <person name="Rokas A."/>
        </authorList>
    </citation>
    <scope>NUCLEOTIDE SEQUENCE [LARGE SCALE GENOMIC DNA]</scope>
    <source>
        <strain evidence="7">G536</strain>
    </source>
</reference>
<dbReference type="AlphaFoldDB" id="A0A553I9E1"/>
<evidence type="ECO:0000259" key="5">
    <source>
        <dbReference type="Pfam" id="PF04082"/>
    </source>
</evidence>
<dbReference type="EMBL" id="VFLP01000008">
    <property type="protein sequence ID" value="TRX96808.1"/>
    <property type="molecule type" value="Genomic_DNA"/>
</dbReference>
<evidence type="ECO:0000313" key="7">
    <source>
        <dbReference type="Proteomes" id="UP000319160"/>
    </source>
</evidence>
<dbReference type="InterPro" id="IPR001138">
    <property type="entry name" value="Zn2Cys6_DnaBD"/>
</dbReference>
<dbReference type="InterPro" id="IPR036864">
    <property type="entry name" value="Zn2-C6_fun-type_DNA-bd_sf"/>
</dbReference>
<dbReference type="Pfam" id="PF04082">
    <property type="entry name" value="Fungal_trans"/>
    <property type="match status" value="1"/>
</dbReference>
<dbReference type="Pfam" id="PF00172">
    <property type="entry name" value="Zn_clus"/>
    <property type="match status" value="1"/>
</dbReference>
<keyword evidence="2" id="KW-0539">Nucleus</keyword>
<evidence type="ECO:0000313" key="6">
    <source>
        <dbReference type="EMBL" id="TRX96808.1"/>
    </source>
</evidence>
<feature type="compositionally biased region" description="Polar residues" evidence="3">
    <location>
        <begin position="150"/>
        <end position="162"/>
    </location>
</feature>
<sequence>MTRDRPRPPSLAPAVRLREVKIPQRLGRGRSRTTLKAHYIIRPTLRDPVLHRRSHSTTAVQCDATHNDILFYEVPEKNIQVNSAIYHRKRKCDGKKPCFTCRESNADCVYQELPSDRIEESGPAAVIDRLSRIEALLEQQSQQIYQLNVRSSQSPYPTSQSDHQSEKQTEFLKWPTDVDPSLESSPFLIPKNHAAVATTLLAFPQVRDVIGEYPRDCFFQIEEKLPLPGLLDRIHDGPLTWPVLDPGMVDTLAASYFQYAHPHQPLFTPKTFRSWQTKLLEAQDVDGITNAICLCVYALGVLSSAQSCHQKAPETLGLEYFQPALKIIMREVLWGFRPSILTCQALLLAASYFAHLGRPLHSLRMGHFASRLINGILESRQNNLTYAEFDDTEVRVYWQCFMIECDGVTELDVPRSGIEPLADTMPLPQSLESDDRNHIYSIAEHAIRRLLNRILSALYSPDNTHRFAILTPDPVLIWQRLGLPKLLSLSAELNRQLEQWYRSIPEYLRFPKGTEPLNDRSRALRIRYYMARHLIYRPFLLQTISRRQGNRSPLHSPSLESDPFSLLAPVVMERCEACIDSCVSYLHNAVDMLDKRTPYLWMLSQNCMAMLVTLWLAENSAPISHLIPAMRPIQNVVLDGLRRWAVDNSSFDTNVRIVEQLTFSDRS</sequence>
<dbReference type="CDD" id="cd12148">
    <property type="entry name" value="fungal_TF_MHR"/>
    <property type="match status" value="1"/>
</dbReference>
<feature type="domain" description="Zn(2)-C6 fungal-type" evidence="4">
    <location>
        <begin position="88"/>
        <end position="113"/>
    </location>
</feature>
<protein>
    <submittedName>
        <fullName evidence="6">Uncharacterized protein</fullName>
    </submittedName>
</protein>
<dbReference type="Proteomes" id="UP000319160">
    <property type="component" value="Unassembled WGS sequence"/>
</dbReference>
<dbReference type="GO" id="GO:0000981">
    <property type="term" value="F:DNA-binding transcription factor activity, RNA polymerase II-specific"/>
    <property type="evidence" value="ECO:0007669"/>
    <property type="project" value="InterPro"/>
</dbReference>
<organism evidence="6 7">
    <name type="scientific">Xylaria flabelliformis</name>
    <dbReference type="NCBI Taxonomy" id="2512241"/>
    <lineage>
        <taxon>Eukaryota</taxon>
        <taxon>Fungi</taxon>
        <taxon>Dikarya</taxon>
        <taxon>Ascomycota</taxon>
        <taxon>Pezizomycotina</taxon>
        <taxon>Sordariomycetes</taxon>
        <taxon>Xylariomycetidae</taxon>
        <taxon>Xylariales</taxon>
        <taxon>Xylariaceae</taxon>
        <taxon>Xylaria</taxon>
    </lineage>
</organism>
<dbReference type="GO" id="GO:0008270">
    <property type="term" value="F:zinc ion binding"/>
    <property type="evidence" value="ECO:0007669"/>
    <property type="project" value="InterPro"/>
</dbReference>
<dbReference type="OrthoDB" id="4685598at2759"/>
<name>A0A553I9E1_9PEZI</name>
<feature type="region of interest" description="Disordered" evidence="3">
    <location>
        <begin position="150"/>
        <end position="169"/>
    </location>
</feature>
<evidence type="ECO:0000256" key="3">
    <source>
        <dbReference type="SAM" id="MobiDB-lite"/>
    </source>
</evidence>
<feature type="domain" description="Xylanolytic transcriptional activator regulatory" evidence="5">
    <location>
        <begin position="255"/>
        <end position="415"/>
    </location>
</feature>
<gene>
    <name evidence="6" type="ORF">FHL15_002114</name>
</gene>
<evidence type="ECO:0000256" key="1">
    <source>
        <dbReference type="ARBA" id="ARBA00022723"/>
    </source>
</evidence>
<dbReference type="Gene3D" id="4.10.240.10">
    <property type="entry name" value="Zn(2)-C6 fungal-type DNA-binding domain"/>
    <property type="match status" value="1"/>
</dbReference>
<evidence type="ECO:0000259" key="4">
    <source>
        <dbReference type="Pfam" id="PF00172"/>
    </source>
</evidence>
<dbReference type="CDD" id="cd00067">
    <property type="entry name" value="GAL4"/>
    <property type="match status" value="1"/>
</dbReference>
<keyword evidence="1" id="KW-0479">Metal-binding</keyword>
<accession>A0A553I9E1</accession>
<evidence type="ECO:0000256" key="2">
    <source>
        <dbReference type="ARBA" id="ARBA00023242"/>
    </source>
</evidence>
<dbReference type="InterPro" id="IPR053181">
    <property type="entry name" value="EcdB-like_regulator"/>
</dbReference>
<dbReference type="SUPFAM" id="SSF57701">
    <property type="entry name" value="Zn2/Cys6 DNA-binding domain"/>
    <property type="match status" value="1"/>
</dbReference>
<dbReference type="InterPro" id="IPR007219">
    <property type="entry name" value="XnlR_reg_dom"/>
</dbReference>
<comment type="caution">
    <text evidence="6">The sequence shown here is derived from an EMBL/GenBank/DDBJ whole genome shotgun (WGS) entry which is preliminary data.</text>
</comment>
<dbReference type="PANTHER" id="PTHR47785">
    <property type="entry name" value="ZN(II)2CYS6 TRANSCRIPTION FACTOR (EUROFUNG)-RELATED-RELATED"/>
    <property type="match status" value="1"/>
</dbReference>